<organism evidence="4 5">
    <name type="scientific">Prosthecobacter fusiformis</name>
    <dbReference type="NCBI Taxonomy" id="48464"/>
    <lineage>
        <taxon>Bacteria</taxon>
        <taxon>Pseudomonadati</taxon>
        <taxon>Verrucomicrobiota</taxon>
        <taxon>Verrucomicrobiia</taxon>
        <taxon>Verrucomicrobiales</taxon>
        <taxon>Verrucomicrobiaceae</taxon>
        <taxon>Prosthecobacter</taxon>
    </lineage>
</organism>
<evidence type="ECO:0000256" key="1">
    <source>
        <dbReference type="ARBA" id="ARBA00022741"/>
    </source>
</evidence>
<evidence type="ECO:0000313" key="4">
    <source>
        <dbReference type="EMBL" id="TDU81420.1"/>
    </source>
</evidence>
<dbReference type="RefSeq" id="WP_133793374.1">
    <property type="nucleotide sequence ID" value="NZ_SOCA01000001.1"/>
</dbReference>
<dbReference type="InterPro" id="IPR044672">
    <property type="entry name" value="MOCS2A"/>
</dbReference>
<dbReference type="UniPathway" id="UPA00344"/>
<dbReference type="EMBL" id="SOCA01000001">
    <property type="protein sequence ID" value="TDU81420.1"/>
    <property type="molecule type" value="Genomic_DNA"/>
</dbReference>
<dbReference type="OrthoDB" id="200013at2"/>
<dbReference type="GO" id="GO:0000166">
    <property type="term" value="F:nucleotide binding"/>
    <property type="evidence" value="ECO:0007669"/>
    <property type="project" value="UniProtKB-KW"/>
</dbReference>
<reference evidence="4 5" key="1">
    <citation type="submission" date="2019-03" db="EMBL/GenBank/DDBJ databases">
        <title>Genomic Encyclopedia of Archaeal and Bacterial Type Strains, Phase II (KMG-II): from individual species to whole genera.</title>
        <authorList>
            <person name="Goeker M."/>
        </authorList>
    </citation>
    <scope>NUCLEOTIDE SEQUENCE [LARGE SCALE GENOMIC DNA]</scope>
    <source>
        <strain evidence="4 5">ATCC 25309</strain>
    </source>
</reference>
<sequence>MTVRLLFFSVLKDLTGIDETTRSLPSGATVADLLVDLYAQWPALSEWDSSLLTAVDQTYVKRSEPLHENCEVALMPPVQGG</sequence>
<evidence type="ECO:0000256" key="2">
    <source>
        <dbReference type="ARBA" id="ARBA00024200"/>
    </source>
</evidence>
<dbReference type="GO" id="GO:1990133">
    <property type="term" value="C:molybdopterin adenylyltransferase complex"/>
    <property type="evidence" value="ECO:0007669"/>
    <property type="project" value="TreeGrafter"/>
</dbReference>
<evidence type="ECO:0000313" key="5">
    <source>
        <dbReference type="Proteomes" id="UP000295662"/>
    </source>
</evidence>
<dbReference type="Proteomes" id="UP000295662">
    <property type="component" value="Unassembled WGS sequence"/>
</dbReference>
<keyword evidence="1" id="KW-0547">Nucleotide-binding</keyword>
<dbReference type="Gene3D" id="3.10.20.30">
    <property type="match status" value="1"/>
</dbReference>
<protein>
    <recommendedName>
        <fullName evidence="3">Molybdopterin synthase sulfur carrier subunit</fullName>
    </recommendedName>
</protein>
<dbReference type="InterPro" id="IPR016155">
    <property type="entry name" value="Mopterin_synth/thiamin_S_b"/>
</dbReference>
<dbReference type="InterPro" id="IPR012675">
    <property type="entry name" value="Beta-grasp_dom_sf"/>
</dbReference>
<gene>
    <name evidence="4" type="ORF">EI77_00728</name>
</gene>
<dbReference type="GO" id="GO:0006777">
    <property type="term" value="P:Mo-molybdopterin cofactor biosynthetic process"/>
    <property type="evidence" value="ECO:0007669"/>
    <property type="project" value="InterPro"/>
</dbReference>
<proteinExistence type="inferred from homology"/>
<dbReference type="Pfam" id="PF02597">
    <property type="entry name" value="ThiS"/>
    <property type="match status" value="1"/>
</dbReference>
<comment type="caution">
    <text evidence="4">The sequence shown here is derived from an EMBL/GenBank/DDBJ whole genome shotgun (WGS) entry which is preliminary data.</text>
</comment>
<dbReference type="CDD" id="cd00754">
    <property type="entry name" value="Ubl_MoaD"/>
    <property type="match status" value="1"/>
</dbReference>
<comment type="similarity">
    <text evidence="2">Belongs to the MoaD family.</text>
</comment>
<dbReference type="InterPro" id="IPR003749">
    <property type="entry name" value="ThiS/MoaD-like"/>
</dbReference>
<dbReference type="PANTHER" id="PTHR33359">
    <property type="entry name" value="MOLYBDOPTERIN SYNTHASE SULFUR CARRIER SUBUNIT"/>
    <property type="match status" value="1"/>
</dbReference>
<dbReference type="AlphaFoldDB" id="A0A4R7SQB6"/>
<name>A0A4R7SQB6_9BACT</name>
<dbReference type="SUPFAM" id="SSF54285">
    <property type="entry name" value="MoaD/ThiS"/>
    <property type="match status" value="1"/>
</dbReference>
<keyword evidence="5" id="KW-1185">Reference proteome</keyword>
<evidence type="ECO:0000256" key="3">
    <source>
        <dbReference type="ARBA" id="ARBA00024247"/>
    </source>
</evidence>
<accession>A0A4R7SQB6</accession>
<dbReference type="PANTHER" id="PTHR33359:SF1">
    <property type="entry name" value="MOLYBDOPTERIN SYNTHASE SULFUR CARRIER SUBUNIT"/>
    <property type="match status" value="1"/>
</dbReference>